<dbReference type="AlphaFoldDB" id="S7PVQ8"/>
<accession>S7PVQ8</accession>
<dbReference type="GeneID" id="19302617"/>
<keyword evidence="2" id="KW-1185">Reference proteome</keyword>
<dbReference type="SUPFAM" id="SSF50370">
    <property type="entry name" value="Ricin B-like lectins"/>
    <property type="match status" value="1"/>
</dbReference>
<evidence type="ECO:0008006" key="3">
    <source>
        <dbReference type="Google" id="ProtNLM"/>
    </source>
</evidence>
<protein>
    <recommendedName>
        <fullName evidence="3">Ricin B lectin domain-containing protein</fullName>
    </recommendedName>
</protein>
<sequence length="131" mass="14393">MPRIEGGQYMIKNAGPGGQYITLHTLDDVLRGALRTGATNQKWIVNDLGNQTFYITNRGFDKEPGAYARPARGNAVTAASDRQAWQITELNPGIYRIATANLAWSLESDGVKLAPFDTADDRQSFKFESVA</sequence>
<dbReference type="InterPro" id="IPR035992">
    <property type="entry name" value="Ricin_B-like_lectins"/>
</dbReference>
<reference evidence="1 2" key="1">
    <citation type="journal article" date="2012" name="Science">
        <title>The Paleozoic origin of enzymatic lignin decomposition reconstructed from 31 fungal genomes.</title>
        <authorList>
            <person name="Floudas D."/>
            <person name="Binder M."/>
            <person name="Riley R."/>
            <person name="Barry K."/>
            <person name="Blanchette R.A."/>
            <person name="Henrissat B."/>
            <person name="Martinez A.T."/>
            <person name="Otillar R."/>
            <person name="Spatafora J.W."/>
            <person name="Yadav J.S."/>
            <person name="Aerts A."/>
            <person name="Benoit I."/>
            <person name="Boyd A."/>
            <person name="Carlson A."/>
            <person name="Copeland A."/>
            <person name="Coutinho P.M."/>
            <person name="de Vries R.P."/>
            <person name="Ferreira P."/>
            <person name="Findley K."/>
            <person name="Foster B."/>
            <person name="Gaskell J."/>
            <person name="Glotzer D."/>
            <person name="Gorecki P."/>
            <person name="Heitman J."/>
            <person name="Hesse C."/>
            <person name="Hori C."/>
            <person name="Igarashi K."/>
            <person name="Jurgens J.A."/>
            <person name="Kallen N."/>
            <person name="Kersten P."/>
            <person name="Kohler A."/>
            <person name="Kuees U."/>
            <person name="Kumar T.K.A."/>
            <person name="Kuo A."/>
            <person name="LaButti K."/>
            <person name="Larrondo L.F."/>
            <person name="Lindquist E."/>
            <person name="Ling A."/>
            <person name="Lombard V."/>
            <person name="Lucas S."/>
            <person name="Lundell T."/>
            <person name="Martin R."/>
            <person name="McLaughlin D.J."/>
            <person name="Morgenstern I."/>
            <person name="Morin E."/>
            <person name="Murat C."/>
            <person name="Nagy L.G."/>
            <person name="Nolan M."/>
            <person name="Ohm R.A."/>
            <person name="Patyshakuliyeva A."/>
            <person name="Rokas A."/>
            <person name="Ruiz-Duenas F.J."/>
            <person name="Sabat G."/>
            <person name="Salamov A."/>
            <person name="Samejima M."/>
            <person name="Schmutz J."/>
            <person name="Slot J.C."/>
            <person name="St John F."/>
            <person name="Stenlid J."/>
            <person name="Sun H."/>
            <person name="Sun S."/>
            <person name="Syed K."/>
            <person name="Tsang A."/>
            <person name="Wiebenga A."/>
            <person name="Young D."/>
            <person name="Pisabarro A."/>
            <person name="Eastwood D.C."/>
            <person name="Martin F."/>
            <person name="Cullen D."/>
            <person name="Grigoriev I.V."/>
            <person name="Hibbett D.S."/>
        </authorList>
    </citation>
    <scope>NUCLEOTIDE SEQUENCE [LARGE SCALE GENOMIC DNA]</scope>
    <source>
        <strain evidence="1 2">ATCC 11539</strain>
    </source>
</reference>
<gene>
    <name evidence="1" type="ORF">GLOTRDRAFT_132963</name>
</gene>
<organism evidence="1 2">
    <name type="scientific">Gloeophyllum trabeum (strain ATCC 11539 / FP-39264 / Madison 617)</name>
    <name type="common">Brown rot fungus</name>
    <dbReference type="NCBI Taxonomy" id="670483"/>
    <lineage>
        <taxon>Eukaryota</taxon>
        <taxon>Fungi</taxon>
        <taxon>Dikarya</taxon>
        <taxon>Basidiomycota</taxon>
        <taxon>Agaricomycotina</taxon>
        <taxon>Agaricomycetes</taxon>
        <taxon>Gloeophyllales</taxon>
        <taxon>Gloeophyllaceae</taxon>
        <taxon>Gloeophyllum</taxon>
    </lineage>
</organism>
<proteinExistence type="predicted"/>
<name>S7PVQ8_GLOTA</name>
<evidence type="ECO:0000313" key="2">
    <source>
        <dbReference type="Proteomes" id="UP000030669"/>
    </source>
</evidence>
<dbReference type="KEGG" id="gtr:GLOTRDRAFT_132963"/>
<dbReference type="Proteomes" id="UP000030669">
    <property type="component" value="Unassembled WGS sequence"/>
</dbReference>
<dbReference type="RefSeq" id="XP_007870045.1">
    <property type="nucleotide sequence ID" value="XM_007871854.1"/>
</dbReference>
<dbReference type="EMBL" id="KB469310">
    <property type="protein sequence ID" value="EPQ51593.1"/>
    <property type="molecule type" value="Genomic_DNA"/>
</dbReference>
<dbReference type="HOGENOM" id="CLU_1927845_0_0_1"/>
<evidence type="ECO:0000313" key="1">
    <source>
        <dbReference type="EMBL" id="EPQ51593.1"/>
    </source>
</evidence>
<dbReference type="Gene3D" id="2.80.10.50">
    <property type="match status" value="1"/>
</dbReference>